<feature type="coiled-coil region" evidence="1">
    <location>
        <begin position="338"/>
        <end position="365"/>
    </location>
</feature>
<evidence type="ECO:0000313" key="3">
    <source>
        <dbReference type="EMBL" id="CAF0712705.1"/>
    </source>
</evidence>
<dbReference type="GO" id="GO:0005856">
    <property type="term" value="C:cytoskeleton"/>
    <property type="evidence" value="ECO:0007669"/>
    <property type="project" value="InterPro"/>
</dbReference>
<accession>A0A813M7P1</accession>
<name>A0A813M7P1_9BILA</name>
<dbReference type="OrthoDB" id="2250192at2759"/>
<organism evidence="3 4">
    <name type="scientific">Brachionus calyciflorus</name>
    <dbReference type="NCBI Taxonomy" id="104777"/>
    <lineage>
        <taxon>Eukaryota</taxon>
        <taxon>Metazoa</taxon>
        <taxon>Spiralia</taxon>
        <taxon>Gnathifera</taxon>
        <taxon>Rotifera</taxon>
        <taxon>Eurotatoria</taxon>
        <taxon>Monogononta</taxon>
        <taxon>Pseudotrocha</taxon>
        <taxon>Ploima</taxon>
        <taxon>Brachionidae</taxon>
        <taxon>Brachionus</taxon>
    </lineage>
</organism>
<keyword evidence="4" id="KW-1185">Reference proteome</keyword>
<evidence type="ECO:0000256" key="2">
    <source>
        <dbReference type="SAM" id="MobiDB-lite"/>
    </source>
</evidence>
<sequence>MWDAMNDRFISKPPQHINLIKLNSENNNAYHYHKCDSRICVDKPPHKRLSLSINLPEHRQSKRANSIARLIYNDEMDSDFHMTDRNSPFTYIKTTSIKRVPRYTRSTRSTPNRSGKNSPSFLESYRVLNQYSSLKPFENYLKNDFERNDLKSFENEIENSYRKYENFEKTARLVESGRSRQQLDQIRLQTQALRNDSNLYYQNLNLVKNLISLLEGASQWINKLEERLCNQESLSNFINLNSVITHSLHELEDIESSLRLRQNEINQIRDLTEKILTSKTNLANDISNLPEIMDVAEEIKKRYSNILSQISERQVLLGDIQHCVDLYEKAYKNENKWINMLKSQIQDYERNQIIYKQQRSELREKLFDQQQQQPQITNMQDDINDLKNSFDPVARIFTELGTRSSHVDFLNETGIQLVTQLQKFNELLTDYRQNTINQSLETTNTGSDSILNQIRLEVNSLNSEYASLLNEYNQKVKTIINSISKSDKQFTVHITFENAEPLIEKYSRDLFELANSNDLIHKTTTNYYYYDTNLKNSLNINNSEAIMYPLSFIDAVNKKQLDLDTGFFKDPKTNSFTLGLGEAIQKNLLNSKTAYITDPQTIRSSDLQESINLGLITSNNRVLLSPNFTLSLGDALKTGHLKIGQNNNPKNCTISSETQSMSIRSIKDPNTGEFIAPTEAIKRKLLDPYKGQFYNPVKNEKISISEAINRGYVLVEINSPSISNDRETNIVSTSLIRETKSYHLLGVFDPLKNDEISIKEAISRGILDRQRGLYIHPQTKEMFSISDAINKGVIRARIIKPTSNALADSYQTLVSTSRFEENKSYTITGAIDPRTNKKVSLNQAIKDGLIDPKNGSYVNILTGETISINKAIELNLVLTDNEQNIKPLNKTEISKPVEIKTLNIEYVKDPRTGRNISVSEAMQIGLLDRNSLNYTNPLTNESISLNKAYERGLIIGHYTECYNQTSFSSSVKTQREELSYFIIDMYDPISNKSLNLDQAIQQGLFDHSRGVYIHPISKEIMSIGEAVKKGLINAQIFSGDFEPKRFDSRLPIGDFGIDKKIRSMRTKFNKDGTSVLQIDIESTKPIKGVYEVDEIEELTCNEPLNQDYRLSHRQVIDINSVHRINEENKTEKYDKPIHNLYKDKNIVNIEINKELGSDLKIRRIEDVVEDDRSGVVRIQVDKNNNNKQIPERKTILEKSEKVQTLVIDDSKQPSKPVSIDGQTHFYKKEIQIAGDAGGYKKNELINLTNVKELDEKLKQMEKSQQVKVKSAEIVDTYTKRQSSHIDIEPDYNIVSNREKKISIVVDIKTETTTPQEIPLKEISEEKEVVKKIKNDLYEDTTIIQKIPNIPLVEEEDEETFEEWTEVYTITIRGIRYKILWVYDPLKCENVTLVEGIKRGIIDLKNGVYHNLKTSHSQTISEAVDDGLIGIEEDTSALTIKVNGITYTIYWVWDPVKKRRISPKRAIERQVLDLKNNYYRNYSNNETISIHEAVYMKLIGASDDLTNIEEELTLEISNTLYRIAWVKDSRTGEKFKPREALRRGLLDLTNYLYNKYDTNEALTIKEAIRLGFIGLSNESKESDSEFSDDGEFERQDSLSSLDDEELTIKTKTAIYVITGLLHPVTQKEIKVSEAIKSGILDKDNGTYKDFKTNVTYEVGEAINEGFVFATVTDLLQDETASTEFIREEIKKFIVKSVIDPRNNQRIGGLQAQAAGILNYAQGMYTNPDKSENMSITEAINRNLIEVSLQEETAHEEFDAEVVTETLMERTITIYRILGVIDPFSNEVISASEAVHRQVIDTETNSYVDGSSNQDPIPIKEAVRRNLIKAEISETIERKPLGLTLQNAIRLGLFNPDSGKFKDLYTNKYFDLNQAIEKGHINPNGAAIAESSTGSLTLNEAFQYSIFNKRTGVLDRNRLSMFKGKIVEAKIYKWNFEDAVKCGLISLKNGKFKHQQSGEVISIKEAISRGLIDGDSVILDDVLTNTPMTLREGLETKIKIDSDGNILSIENGQILMSLEQAFNTRKICSAFDENTGEIFLVNLGKLVQFEKAIRKNKMDKSMRIFDPKCNKDLSLTDCIERCVIDKTSGMVIDPKGHGGLLSIKEAVKRGILSITGAPLVTGHHNSETIETPMITSRKTRHIMHKFDDISEPRRAKTRSDNSTSSESNLKSKSVTKTPIVYDMEYLNSDLVNNNLLTSGGASLVTNVKTTNEEHRKKISGSDVKETLRADYKETVIKPGEVPVVTSSANYEKEYRKNYDGRNLDDDQIHNVQTRFSVKSSNQDSFERICEFVDDLIQVNDSILAQSTPKTNQKNPTKQKQLCREEGLDLTDKDLINFLRAQKDKLKSMNDINFISEIDLR</sequence>
<keyword evidence="1" id="KW-0175">Coiled coil</keyword>
<dbReference type="Gene3D" id="1.20.58.60">
    <property type="match status" value="1"/>
</dbReference>
<dbReference type="SMART" id="SM00250">
    <property type="entry name" value="PLEC"/>
    <property type="match status" value="14"/>
</dbReference>
<dbReference type="SUPFAM" id="SSF46966">
    <property type="entry name" value="Spectrin repeat"/>
    <property type="match status" value="1"/>
</dbReference>
<protein>
    <submittedName>
        <fullName evidence="3">Uncharacterized protein</fullName>
    </submittedName>
</protein>
<feature type="region of interest" description="Disordered" evidence="2">
    <location>
        <begin position="2145"/>
        <end position="2170"/>
    </location>
</feature>
<feature type="compositionally biased region" description="Low complexity" evidence="2">
    <location>
        <begin position="2158"/>
        <end position="2170"/>
    </location>
</feature>
<evidence type="ECO:0000256" key="1">
    <source>
        <dbReference type="SAM" id="Coils"/>
    </source>
</evidence>
<dbReference type="SUPFAM" id="SSF75399">
    <property type="entry name" value="Plakin repeat"/>
    <property type="match status" value="7"/>
</dbReference>
<evidence type="ECO:0000313" key="4">
    <source>
        <dbReference type="Proteomes" id="UP000663879"/>
    </source>
</evidence>
<feature type="region of interest" description="Disordered" evidence="2">
    <location>
        <begin position="1578"/>
        <end position="1597"/>
    </location>
</feature>
<reference evidence="3" key="1">
    <citation type="submission" date="2021-02" db="EMBL/GenBank/DDBJ databases">
        <authorList>
            <person name="Nowell W R."/>
        </authorList>
    </citation>
    <scope>NUCLEOTIDE SEQUENCE</scope>
    <source>
        <strain evidence="3">Ploen Becks lab</strain>
    </source>
</reference>
<dbReference type="EMBL" id="CAJNOC010000076">
    <property type="protein sequence ID" value="CAF0712705.1"/>
    <property type="molecule type" value="Genomic_DNA"/>
</dbReference>
<dbReference type="InterPro" id="IPR001101">
    <property type="entry name" value="Plectin_repeat"/>
</dbReference>
<dbReference type="Proteomes" id="UP000663879">
    <property type="component" value="Unassembled WGS sequence"/>
</dbReference>
<feature type="coiled-coil region" evidence="1">
    <location>
        <begin position="143"/>
        <end position="170"/>
    </location>
</feature>
<feature type="compositionally biased region" description="Basic and acidic residues" evidence="2">
    <location>
        <begin position="2145"/>
        <end position="2157"/>
    </location>
</feature>
<dbReference type="InterPro" id="IPR035915">
    <property type="entry name" value="Plakin_repeat_sf"/>
</dbReference>
<dbReference type="Pfam" id="PF00681">
    <property type="entry name" value="Plectin"/>
    <property type="match status" value="1"/>
</dbReference>
<dbReference type="Gene3D" id="3.90.1290.10">
    <property type="entry name" value="Plakin repeat"/>
    <property type="match status" value="8"/>
</dbReference>
<gene>
    <name evidence="3" type="ORF">OXX778_LOCUS1253</name>
</gene>
<proteinExistence type="predicted"/>
<comment type="caution">
    <text evidence="3">The sequence shown here is derived from an EMBL/GenBank/DDBJ whole genome shotgun (WGS) entry which is preliminary data.</text>
</comment>